<dbReference type="EC" id="3.5.1.28" evidence="2"/>
<dbReference type="InterPro" id="IPR002502">
    <property type="entry name" value="Amidase_domain"/>
</dbReference>
<keyword evidence="7" id="KW-1185">Reference proteome</keyword>
<evidence type="ECO:0000313" key="7">
    <source>
        <dbReference type="Proteomes" id="UP000593802"/>
    </source>
</evidence>
<evidence type="ECO:0000256" key="1">
    <source>
        <dbReference type="ARBA" id="ARBA00001561"/>
    </source>
</evidence>
<organism evidence="6 7">
    <name type="scientific">Effusibacillus dendaii</name>
    <dbReference type="NCBI Taxonomy" id="2743772"/>
    <lineage>
        <taxon>Bacteria</taxon>
        <taxon>Bacillati</taxon>
        <taxon>Bacillota</taxon>
        <taxon>Bacilli</taxon>
        <taxon>Bacillales</taxon>
        <taxon>Alicyclobacillaceae</taxon>
        <taxon>Effusibacillus</taxon>
    </lineage>
</organism>
<evidence type="ECO:0000259" key="5">
    <source>
        <dbReference type="SMART" id="SM00644"/>
    </source>
</evidence>
<evidence type="ECO:0000256" key="2">
    <source>
        <dbReference type="ARBA" id="ARBA00011901"/>
    </source>
</evidence>
<dbReference type="SUPFAM" id="SSF55846">
    <property type="entry name" value="N-acetylmuramoyl-L-alanine amidase-like"/>
    <property type="match status" value="1"/>
</dbReference>
<keyword evidence="3" id="KW-0378">Hydrolase</keyword>
<gene>
    <name evidence="6" type="ORF">skT53_14240</name>
</gene>
<dbReference type="EMBL" id="AP023366">
    <property type="protein sequence ID" value="BCJ86439.1"/>
    <property type="molecule type" value="Genomic_DNA"/>
</dbReference>
<dbReference type="GO" id="GO:0009254">
    <property type="term" value="P:peptidoglycan turnover"/>
    <property type="evidence" value="ECO:0007669"/>
    <property type="project" value="TreeGrafter"/>
</dbReference>
<protein>
    <recommendedName>
        <fullName evidence="2">N-acetylmuramoyl-L-alanine amidase</fullName>
        <ecNumber evidence="2">3.5.1.28</ecNumber>
    </recommendedName>
</protein>
<proteinExistence type="predicted"/>
<dbReference type="InterPro" id="IPR051206">
    <property type="entry name" value="NAMLAA_amidase_2"/>
</dbReference>
<dbReference type="PANTHER" id="PTHR30417">
    <property type="entry name" value="N-ACETYLMURAMOYL-L-ALANINE AMIDASE AMID"/>
    <property type="match status" value="1"/>
</dbReference>
<dbReference type="RefSeq" id="WP_200760444.1">
    <property type="nucleotide sequence ID" value="NZ_AP023366.1"/>
</dbReference>
<dbReference type="Proteomes" id="UP000593802">
    <property type="component" value="Chromosome"/>
</dbReference>
<dbReference type="KEGG" id="eff:skT53_14240"/>
<dbReference type="Pfam" id="PF01510">
    <property type="entry name" value="Amidase_2"/>
    <property type="match status" value="1"/>
</dbReference>
<dbReference type="AlphaFoldDB" id="A0A7I8DBU5"/>
<dbReference type="GO" id="GO:0008745">
    <property type="term" value="F:N-acetylmuramoyl-L-alanine amidase activity"/>
    <property type="evidence" value="ECO:0007669"/>
    <property type="project" value="UniProtKB-EC"/>
</dbReference>
<accession>A0A7I8DBU5</accession>
<dbReference type="GO" id="GO:0009253">
    <property type="term" value="P:peptidoglycan catabolic process"/>
    <property type="evidence" value="ECO:0007669"/>
    <property type="project" value="InterPro"/>
</dbReference>
<dbReference type="PANTHER" id="PTHR30417:SF1">
    <property type="entry name" value="N-ACETYLMURAMOYL-L-ALANINE AMIDASE AMID"/>
    <property type="match status" value="1"/>
</dbReference>
<sequence length="220" mass="24835">MFPVNTLLITESANRSFRKRSETRHLVLHETVSQATARQQLAYFNSGSRDANAHGFIDWNEILLTLPFDEVGWHVGQPANQFTEGYELCRASNADDFAKQWVMATWWFAQRCTVYGRGADFIRSHHEIALQYGGTDHTDPDEYFAMYGKTVDDFRSDVDKILKGEVDYMLSVSDANKIIACLKASYGLIESVPGADEARKEIGRLADELRKASGQPTQNS</sequence>
<evidence type="ECO:0000256" key="3">
    <source>
        <dbReference type="ARBA" id="ARBA00022801"/>
    </source>
</evidence>
<name>A0A7I8DBU5_9BACL</name>
<dbReference type="SMART" id="SM00644">
    <property type="entry name" value="Ami_2"/>
    <property type="match status" value="1"/>
</dbReference>
<reference evidence="6 7" key="1">
    <citation type="submission" date="2020-08" db="EMBL/GenBank/DDBJ databases">
        <title>Complete Genome Sequence of Effusibacillus dendaii Strain skT53, Isolated from Farmland soil.</title>
        <authorList>
            <person name="Konishi T."/>
            <person name="Kawasaki H."/>
        </authorList>
    </citation>
    <scope>NUCLEOTIDE SEQUENCE [LARGE SCALE GENOMIC DNA]</scope>
    <source>
        <strain evidence="7">skT53</strain>
    </source>
</reference>
<evidence type="ECO:0000256" key="4">
    <source>
        <dbReference type="ARBA" id="ARBA00023316"/>
    </source>
</evidence>
<dbReference type="GO" id="GO:0071555">
    <property type="term" value="P:cell wall organization"/>
    <property type="evidence" value="ECO:0007669"/>
    <property type="project" value="UniProtKB-KW"/>
</dbReference>
<dbReference type="CDD" id="cd06583">
    <property type="entry name" value="PGRP"/>
    <property type="match status" value="1"/>
</dbReference>
<feature type="domain" description="N-acetylmuramoyl-L-alanine amidase" evidence="5">
    <location>
        <begin position="12"/>
        <end position="141"/>
    </location>
</feature>
<keyword evidence="4" id="KW-0961">Cell wall biogenesis/degradation</keyword>
<dbReference type="Gene3D" id="3.40.80.10">
    <property type="entry name" value="Peptidoglycan recognition protein-like"/>
    <property type="match status" value="1"/>
</dbReference>
<evidence type="ECO:0000313" key="6">
    <source>
        <dbReference type="EMBL" id="BCJ86439.1"/>
    </source>
</evidence>
<dbReference type="InterPro" id="IPR036505">
    <property type="entry name" value="Amidase/PGRP_sf"/>
</dbReference>
<comment type="catalytic activity">
    <reaction evidence="1">
        <text>Hydrolyzes the link between N-acetylmuramoyl residues and L-amino acid residues in certain cell-wall glycopeptides.</text>
        <dbReference type="EC" id="3.5.1.28"/>
    </reaction>
</comment>